<dbReference type="PANTHER" id="PTHR10039">
    <property type="entry name" value="AMELOGENIN"/>
    <property type="match status" value="1"/>
</dbReference>
<organism evidence="3 4">
    <name type="scientific">Ophiocordyceps australis</name>
    <dbReference type="NCBI Taxonomy" id="1399860"/>
    <lineage>
        <taxon>Eukaryota</taxon>
        <taxon>Fungi</taxon>
        <taxon>Dikarya</taxon>
        <taxon>Ascomycota</taxon>
        <taxon>Pezizomycotina</taxon>
        <taxon>Sordariomycetes</taxon>
        <taxon>Hypocreomycetidae</taxon>
        <taxon>Hypocreales</taxon>
        <taxon>Ophiocordycipitaceae</taxon>
        <taxon>Ophiocordyceps</taxon>
    </lineage>
</organism>
<evidence type="ECO:0000313" key="4">
    <source>
        <dbReference type="Proteomes" id="UP000226192"/>
    </source>
</evidence>
<proteinExistence type="predicted"/>
<name>A0A2C5Y9D9_9HYPO</name>
<reference evidence="3 4" key="1">
    <citation type="submission" date="2017-06" db="EMBL/GenBank/DDBJ databases">
        <title>Ant-infecting Ophiocordyceps genomes reveal a high diversity of potential behavioral manipulation genes and a possible major role for enterotoxins.</title>
        <authorList>
            <person name="De Bekker C."/>
            <person name="Evans H.C."/>
            <person name="Brachmann A."/>
            <person name="Hughes D.P."/>
        </authorList>
    </citation>
    <scope>NUCLEOTIDE SEQUENCE [LARGE SCALE GENOMIC DNA]</scope>
    <source>
        <strain evidence="3 4">Map64</strain>
    </source>
</reference>
<accession>A0A2C5Y9D9</accession>
<dbReference type="EMBL" id="NJET01000041">
    <property type="protein sequence ID" value="PHH63862.1"/>
    <property type="molecule type" value="Genomic_DNA"/>
</dbReference>
<dbReference type="InterPro" id="IPR027417">
    <property type="entry name" value="P-loop_NTPase"/>
</dbReference>
<keyword evidence="1" id="KW-0677">Repeat</keyword>
<dbReference type="OrthoDB" id="4927047at2759"/>
<evidence type="ECO:0000313" key="3">
    <source>
        <dbReference type="EMBL" id="PHH63862.1"/>
    </source>
</evidence>
<gene>
    <name evidence="3" type="ORF">CDD81_5419</name>
</gene>
<dbReference type="AlphaFoldDB" id="A0A2C5Y9D9"/>
<dbReference type="InterPro" id="IPR007111">
    <property type="entry name" value="NACHT_NTPase"/>
</dbReference>
<dbReference type="Pfam" id="PF24883">
    <property type="entry name" value="NPHP3_N"/>
    <property type="match status" value="1"/>
</dbReference>
<dbReference type="Gene3D" id="3.40.50.300">
    <property type="entry name" value="P-loop containing nucleotide triphosphate hydrolases"/>
    <property type="match status" value="1"/>
</dbReference>
<dbReference type="STRING" id="1399860.A0A2C5Y9D9"/>
<keyword evidence="4" id="KW-1185">Reference proteome</keyword>
<protein>
    <recommendedName>
        <fullName evidence="2">NACHT domain-containing protein</fullName>
    </recommendedName>
</protein>
<dbReference type="Pfam" id="PF25053">
    <property type="entry name" value="DUF7791"/>
    <property type="match status" value="1"/>
</dbReference>
<comment type="caution">
    <text evidence="3">The sequence shown here is derived from an EMBL/GenBank/DDBJ whole genome shotgun (WGS) entry which is preliminary data.</text>
</comment>
<dbReference type="PROSITE" id="PS50837">
    <property type="entry name" value="NACHT"/>
    <property type="match status" value="1"/>
</dbReference>
<dbReference type="Proteomes" id="UP000226192">
    <property type="component" value="Unassembled WGS sequence"/>
</dbReference>
<dbReference type="InterPro" id="IPR056884">
    <property type="entry name" value="NPHP3-like_N"/>
</dbReference>
<dbReference type="PANTHER" id="PTHR10039:SF5">
    <property type="entry name" value="NACHT DOMAIN-CONTAINING PROTEIN"/>
    <property type="match status" value="1"/>
</dbReference>
<dbReference type="SUPFAM" id="SSF52540">
    <property type="entry name" value="P-loop containing nucleoside triphosphate hydrolases"/>
    <property type="match status" value="1"/>
</dbReference>
<dbReference type="InterPro" id="IPR056693">
    <property type="entry name" value="DUF7791"/>
</dbReference>
<evidence type="ECO:0000256" key="1">
    <source>
        <dbReference type="ARBA" id="ARBA00022737"/>
    </source>
</evidence>
<evidence type="ECO:0000259" key="2">
    <source>
        <dbReference type="PROSITE" id="PS50837"/>
    </source>
</evidence>
<sequence length="868" mass="100564">MSGLEALGVACNVMQLLSFTREVFTTCRNIYKNGTINADLDDTAECLEFLSGQVYDSSQKANLQTDDEIELSKVAKKCNIVARSLEEELRYLTKRRDASGHFLKAVFLGLQYSWRSGRLERLQKSLSSCQIALESRLIANIWNKCSGLTESQRQGFKDLDKRVEYFISQYQDGHRQVQDLVHKGNLTLETHIQRQYKSHEETLRTGFDNILKHQSSMQHTTIDQGRHERLLKSLKFETMNMRQNNMVKSHEDTFTWIFEDANSNSKSQTYQSGSEFETERDQRCTNSWDNFADWLKSESKFYWISGKPGSGKSTLMKFLVESPATADALRIWNDDIFTISYFFWKPGSYMQKSIKGLLSTLLHQLLSHNSQIMEVMLQQHGTLHHKDTENDWSVEELNRALFAVLKSYPSNLCIFIDGLDEACDEDRRNLLMLANSLRVLPRIKVCVSSRPEPIFKKKFEQLQHLRLQDLTESDMKKYTRDTLQSTQDSGSMTVKERDDLAYSLVYKAEGVFLWLHLAVQNIQQGIDHGNSHEMLLKRLDDLPSGLMNLYKDMWQRVNGNTKVYRRDSARYFNLLIAATDMAWDLSDLDAVIPMFLLATAKDLGDRNIGPEPVSYLTPDYVENHYEEVQLEIETRCAGLIRMVPTRYYEKNTKDNGEKDEEEIHKKSTMGSSFIHRTALDFLTDTDEGILIRKDDTSNTDLRFLQLSKAMLAYMRLLIKLGREVDPDMAFNLPLFNRYILVIRDSEFDEMIQFILKEFFHFYIENFPSLFMIHDAMTDILYREGDTPAISTKILYEVFKKSPQWLYNDESDLFAQPGSFIKFLMSRGADPDAPNAKRISDCGMDKMAEDDECTGFINAENRDLLERGT</sequence>
<feature type="domain" description="NACHT" evidence="2">
    <location>
        <begin position="300"/>
        <end position="451"/>
    </location>
</feature>